<accession>A0A0F7KE18</accession>
<evidence type="ECO:0000313" key="1">
    <source>
        <dbReference type="EMBL" id="AKH37062.1"/>
    </source>
</evidence>
<dbReference type="PATRIC" id="fig|44574.3.peg.806"/>
<keyword evidence="3" id="KW-1185">Reference proteome</keyword>
<dbReference type="Proteomes" id="UP000324176">
    <property type="component" value="Unassembled WGS sequence"/>
</dbReference>
<organism evidence="1 3">
    <name type="scientific">Nitrosomonas communis</name>
    <dbReference type="NCBI Taxonomy" id="44574"/>
    <lineage>
        <taxon>Bacteria</taxon>
        <taxon>Pseudomonadati</taxon>
        <taxon>Pseudomonadota</taxon>
        <taxon>Betaproteobacteria</taxon>
        <taxon>Nitrosomonadales</taxon>
        <taxon>Nitrosomonadaceae</taxon>
        <taxon>Nitrosomonas</taxon>
    </lineage>
</organism>
<dbReference type="AlphaFoldDB" id="A0A0F7KE18"/>
<reference evidence="1 3" key="2">
    <citation type="journal article" date="2016" name="Genome Announc.">
        <title>Genome Sequence of Nitrosomonas communis Strain Nm2, a Mesophilic Ammonia-Oxidizing Bacterium Isolated from Mediterranean Soil.</title>
        <authorList>
            <person name="Kozlowski J.A."/>
            <person name="Kits K.D."/>
            <person name="Stein L.Y."/>
        </authorList>
    </citation>
    <scope>NUCLEOTIDE SEQUENCE [LARGE SCALE GENOMIC DNA]</scope>
    <source>
        <strain evidence="1 3">Nm2</strain>
    </source>
</reference>
<name>A0A0F7KE18_9PROT</name>
<evidence type="ECO:0000313" key="2">
    <source>
        <dbReference type="EMBL" id="TYP86993.1"/>
    </source>
</evidence>
<protein>
    <submittedName>
        <fullName evidence="1">Uncharacterized protein</fullName>
    </submittedName>
</protein>
<dbReference type="EMBL" id="VNHT01000028">
    <property type="protein sequence ID" value="TYP86993.1"/>
    <property type="molecule type" value="Genomic_DNA"/>
</dbReference>
<sequence>MKMALHMMRRARTVMHLLARDVMARMTGMRKVCQRDRRALIGKRLLTVSLFAVNISADVISYNWTT</sequence>
<evidence type="ECO:0000313" key="3">
    <source>
        <dbReference type="Proteomes" id="UP000034156"/>
    </source>
</evidence>
<dbReference type="Proteomes" id="UP000034156">
    <property type="component" value="Chromosome"/>
</dbReference>
<gene>
    <name evidence="1" type="ORF">AAW31_03360</name>
    <name evidence="2" type="ORF">BCL69_102824</name>
</gene>
<dbReference type="KEGG" id="nco:AAW31_03360"/>
<dbReference type="EMBL" id="CP011451">
    <property type="protein sequence ID" value="AKH37062.1"/>
    <property type="molecule type" value="Genomic_DNA"/>
</dbReference>
<evidence type="ECO:0000313" key="4">
    <source>
        <dbReference type="Proteomes" id="UP000324176"/>
    </source>
</evidence>
<dbReference type="RefSeq" id="WP_046849157.1">
    <property type="nucleotide sequence ID" value="NZ_CP011451.1"/>
</dbReference>
<proteinExistence type="predicted"/>
<reference evidence="3" key="1">
    <citation type="submission" date="2015-05" db="EMBL/GenBank/DDBJ databases">
        <title>Draft genome of Nitrosomonas communis strain Nm2.</title>
        <authorList>
            <person name="Kozlowski J.A."/>
            <person name="Kits K.D."/>
            <person name="Stein L.Y."/>
        </authorList>
    </citation>
    <scope>NUCLEOTIDE SEQUENCE [LARGE SCALE GENOMIC DNA]</scope>
    <source>
        <strain evidence="3">Nm2</strain>
    </source>
</reference>
<reference evidence="2 4" key="3">
    <citation type="submission" date="2019-07" db="EMBL/GenBank/DDBJ databases">
        <title>Active sludge and wastewater microbial communities from Klosterneuburg, Austria.</title>
        <authorList>
            <person name="Wagner M."/>
        </authorList>
    </citation>
    <scope>NUCLEOTIDE SEQUENCE [LARGE SCALE GENOMIC DNA]</scope>
    <source>
        <strain evidence="2 4">Nm2</strain>
    </source>
</reference>